<dbReference type="HAMAP" id="MF_01398">
    <property type="entry name" value="ATP_synth_b_bprime"/>
    <property type="match status" value="1"/>
</dbReference>
<evidence type="ECO:0000256" key="2">
    <source>
        <dbReference type="ARBA" id="ARBA00022448"/>
    </source>
</evidence>
<sequence>MQDLIQKLGIEWNLLIAQVVNFLIVLFVLWLTAYKPLVHLLRERKEKIEKGVRDADQATECLADADDAYSARVRDAEKRSVSIIEETEKRAKEREGELVLQVKEKEKKMLADAERKAKTVEVEGREVLSREAVALVRGAIAKIAERDPETIDGALIAQALEEAKKHSV</sequence>
<comment type="similarity">
    <text evidence="1 12 13">Belongs to the ATPase B chain family.</text>
</comment>
<dbReference type="AlphaFoldDB" id="A0A0G1L8S9"/>
<dbReference type="Gene3D" id="6.10.250.1580">
    <property type="match status" value="1"/>
</dbReference>
<dbReference type="EMBL" id="LCKF01000003">
    <property type="protein sequence ID" value="KKT92295.1"/>
    <property type="molecule type" value="Genomic_DNA"/>
</dbReference>
<proteinExistence type="inferred from homology"/>
<dbReference type="PANTHER" id="PTHR33445:SF2">
    <property type="entry name" value="ATP SYNTHASE SUBUNIT B', CHLOROPLASTIC"/>
    <property type="match status" value="1"/>
</dbReference>
<evidence type="ECO:0000256" key="1">
    <source>
        <dbReference type="ARBA" id="ARBA00005513"/>
    </source>
</evidence>
<gene>
    <name evidence="12" type="primary">atpF</name>
    <name evidence="14" type="ORF">UW92_C0003G0012</name>
</gene>
<evidence type="ECO:0000256" key="11">
    <source>
        <dbReference type="ARBA" id="ARBA00037847"/>
    </source>
</evidence>
<keyword evidence="5 12" id="KW-0375">Hydrogen ion transport</keyword>
<dbReference type="InterPro" id="IPR002146">
    <property type="entry name" value="ATP_synth_b/b'su_bac/chlpt"/>
</dbReference>
<feature type="transmembrane region" description="Helical" evidence="12">
    <location>
        <begin position="12"/>
        <end position="34"/>
    </location>
</feature>
<evidence type="ECO:0000256" key="13">
    <source>
        <dbReference type="RuleBase" id="RU003848"/>
    </source>
</evidence>
<keyword evidence="7 12" id="KW-0406">Ion transport</keyword>
<evidence type="ECO:0000313" key="15">
    <source>
        <dbReference type="Proteomes" id="UP000033966"/>
    </source>
</evidence>
<dbReference type="CDD" id="cd06503">
    <property type="entry name" value="ATP-synt_Fo_b"/>
    <property type="match status" value="1"/>
</dbReference>
<evidence type="ECO:0000256" key="3">
    <source>
        <dbReference type="ARBA" id="ARBA00022547"/>
    </source>
</evidence>
<evidence type="ECO:0000256" key="10">
    <source>
        <dbReference type="ARBA" id="ARBA00025198"/>
    </source>
</evidence>
<comment type="caution">
    <text evidence="14">The sequence shown here is derived from an EMBL/GenBank/DDBJ whole genome shotgun (WGS) entry which is preliminary data.</text>
</comment>
<comment type="function">
    <text evidence="12">Component of the F(0) channel, it forms part of the peripheral stalk, linking F(1) to F(0).</text>
</comment>
<evidence type="ECO:0000256" key="5">
    <source>
        <dbReference type="ARBA" id="ARBA00022781"/>
    </source>
</evidence>
<keyword evidence="3 12" id="KW-0138">CF(0)</keyword>
<protein>
    <recommendedName>
        <fullName evidence="12">ATP synthase subunit b</fullName>
    </recommendedName>
    <alternativeName>
        <fullName evidence="12">ATP synthase F(0) sector subunit b</fullName>
    </alternativeName>
    <alternativeName>
        <fullName evidence="12">ATPase subunit I</fullName>
    </alternativeName>
    <alternativeName>
        <fullName evidence="12">F-type ATPase subunit b</fullName>
        <shortName evidence="12">F-ATPase subunit b</shortName>
    </alternativeName>
</protein>
<keyword evidence="12" id="KW-1003">Cell membrane</keyword>
<dbReference type="GO" id="GO:0045259">
    <property type="term" value="C:proton-transporting ATP synthase complex"/>
    <property type="evidence" value="ECO:0007669"/>
    <property type="project" value="UniProtKB-KW"/>
</dbReference>
<evidence type="ECO:0000256" key="9">
    <source>
        <dbReference type="ARBA" id="ARBA00023310"/>
    </source>
</evidence>
<dbReference type="GO" id="GO:0012505">
    <property type="term" value="C:endomembrane system"/>
    <property type="evidence" value="ECO:0007669"/>
    <property type="project" value="UniProtKB-SubCell"/>
</dbReference>
<keyword evidence="9 12" id="KW-0066">ATP synthesis</keyword>
<comment type="subunit">
    <text evidence="12">F-type ATPases have 2 components, F(1) - the catalytic core - and F(0) - the membrane proton channel. F(1) has five subunits: alpha(3), beta(3), gamma(1), delta(1), epsilon(1). F(0) has three main subunits: a(1), b(2) and c(10-14). The alpha and beta chains form an alternating ring which encloses part of the gamma chain. F(1) is attached to F(0) by a central stalk formed by the gamma and epsilon chains, while a peripheral stalk is formed by the delta and b chains.</text>
</comment>
<dbReference type="GO" id="GO:0046961">
    <property type="term" value="F:proton-transporting ATPase activity, rotational mechanism"/>
    <property type="evidence" value="ECO:0007669"/>
    <property type="project" value="TreeGrafter"/>
</dbReference>
<keyword evidence="8 12" id="KW-0472">Membrane</keyword>
<dbReference type="Proteomes" id="UP000033966">
    <property type="component" value="Unassembled WGS sequence"/>
</dbReference>
<keyword evidence="2 12" id="KW-0813">Transport</keyword>
<keyword evidence="4 12" id="KW-0812">Transmembrane</keyword>
<name>A0A0G1L8S9_9BACT</name>
<organism evidence="14 15">
    <name type="scientific">Candidatus Jorgensenbacteria bacterium GW2011_GWA2_45_13</name>
    <dbReference type="NCBI Taxonomy" id="1618662"/>
    <lineage>
        <taxon>Bacteria</taxon>
        <taxon>Candidatus Joergenseniibacteriota</taxon>
    </lineage>
</organism>
<evidence type="ECO:0000256" key="8">
    <source>
        <dbReference type="ARBA" id="ARBA00023136"/>
    </source>
</evidence>
<evidence type="ECO:0000256" key="12">
    <source>
        <dbReference type="HAMAP-Rule" id="MF_01398"/>
    </source>
</evidence>
<dbReference type="GO" id="GO:0005886">
    <property type="term" value="C:plasma membrane"/>
    <property type="evidence" value="ECO:0007669"/>
    <property type="project" value="UniProtKB-SubCell"/>
</dbReference>
<dbReference type="Pfam" id="PF00430">
    <property type="entry name" value="ATP-synt_B"/>
    <property type="match status" value="1"/>
</dbReference>
<keyword evidence="6 12" id="KW-1133">Transmembrane helix</keyword>
<dbReference type="GO" id="GO:0046933">
    <property type="term" value="F:proton-transporting ATP synthase activity, rotational mechanism"/>
    <property type="evidence" value="ECO:0007669"/>
    <property type="project" value="UniProtKB-UniRule"/>
</dbReference>
<evidence type="ECO:0000256" key="7">
    <source>
        <dbReference type="ARBA" id="ARBA00023065"/>
    </source>
</evidence>
<accession>A0A0G1L8S9</accession>
<reference evidence="14 15" key="1">
    <citation type="journal article" date="2015" name="Nature">
        <title>rRNA introns, odd ribosomes, and small enigmatic genomes across a large radiation of phyla.</title>
        <authorList>
            <person name="Brown C.T."/>
            <person name="Hug L.A."/>
            <person name="Thomas B.C."/>
            <person name="Sharon I."/>
            <person name="Castelle C.J."/>
            <person name="Singh A."/>
            <person name="Wilkins M.J."/>
            <person name="Williams K.H."/>
            <person name="Banfield J.F."/>
        </authorList>
    </citation>
    <scope>NUCLEOTIDE SEQUENCE [LARGE SCALE GENOMIC DNA]</scope>
</reference>
<dbReference type="InterPro" id="IPR050059">
    <property type="entry name" value="ATP_synthase_B_chain"/>
</dbReference>
<dbReference type="PANTHER" id="PTHR33445">
    <property type="entry name" value="ATP SYNTHASE SUBUNIT B', CHLOROPLASTIC"/>
    <property type="match status" value="1"/>
</dbReference>
<evidence type="ECO:0000313" key="14">
    <source>
        <dbReference type="EMBL" id="KKT92295.1"/>
    </source>
</evidence>
<comment type="subcellular location">
    <subcellularLocation>
        <location evidence="12">Cell membrane</location>
        <topology evidence="12">Single-pass membrane protein</topology>
    </subcellularLocation>
    <subcellularLocation>
        <location evidence="11">Endomembrane system</location>
        <topology evidence="11">Single-pass membrane protein</topology>
    </subcellularLocation>
</comment>
<evidence type="ECO:0000256" key="4">
    <source>
        <dbReference type="ARBA" id="ARBA00022692"/>
    </source>
</evidence>
<evidence type="ECO:0000256" key="6">
    <source>
        <dbReference type="ARBA" id="ARBA00022989"/>
    </source>
</evidence>
<comment type="function">
    <text evidence="10 12">F(1)F(0) ATP synthase produces ATP from ADP in the presence of a proton or sodium gradient. F-type ATPases consist of two structural domains, F(1) containing the extramembraneous catalytic core and F(0) containing the membrane proton channel, linked together by a central stalk and a peripheral stalk. During catalysis, ATP synthesis in the catalytic domain of F(1) is coupled via a rotary mechanism of the central stalk subunits to proton translocation.</text>
</comment>